<keyword evidence="9" id="KW-1185">Reference proteome</keyword>
<dbReference type="InterPro" id="IPR020846">
    <property type="entry name" value="MFS_dom"/>
</dbReference>
<feature type="transmembrane region" description="Helical" evidence="6">
    <location>
        <begin position="210"/>
        <end position="231"/>
    </location>
</feature>
<dbReference type="AlphaFoldDB" id="A0A7W0HJR5"/>
<evidence type="ECO:0000256" key="4">
    <source>
        <dbReference type="ARBA" id="ARBA00022989"/>
    </source>
</evidence>
<feature type="transmembrane region" description="Helical" evidence="6">
    <location>
        <begin position="160"/>
        <end position="179"/>
    </location>
</feature>
<accession>A0A7W0HJR5</accession>
<feature type="transmembrane region" description="Helical" evidence="6">
    <location>
        <begin position="129"/>
        <end position="148"/>
    </location>
</feature>
<dbReference type="InterPro" id="IPR036259">
    <property type="entry name" value="MFS_trans_sf"/>
</dbReference>
<feature type="transmembrane region" description="Helical" evidence="6">
    <location>
        <begin position="273"/>
        <end position="292"/>
    </location>
</feature>
<organism evidence="8 9">
    <name type="scientific">Desulfosalsimonas propionicica</name>
    <dbReference type="NCBI Taxonomy" id="332175"/>
    <lineage>
        <taxon>Bacteria</taxon>
        <taxon>Pseudomonadati</taxon>
        <taxon>Thermodesulfobacteriota</taxon>
        <taxon>Desulfobacteria</taxon>
        <taxon>Desulfobacterales</taxon>
        <taxon>Desulfosalsimonadaceae</taxon>
        <taxon>Desulfosalsimonas</taxon>
    </lineage>
</organism>
<dbReference type="PROSITE" id="PS50850">
    <property type="entry name" value="MFS"/>
    <property type="match status" value="1"/>
</dbReference>
<dbReference type="CDD" id="cd17325">
    <property type="entry name" value="MFS_MdtG_SLC18_like"/>
    <property type="match status" value="1"/>
</dbReference>
<feature type="domain" description="Major facilitator superfamily (MFS) profile" evidence="7">
    <location>
        <begin position="5"/>
        <end position="385"/>
    </location>
</feature>
<dbReference type="SUPFAM" id="SSF103473">
    <property type="entry name" value="MFS general substrate transporter"/>
    <property type="match status" value="1"/>
</dbReference>
<evidence type="ECO:0000256" key="2">
    <source>
        <dbReference type="ARBA" id="ARBA00022448"/>
    </source>
</evidence>
<dbReference type="RefSeq" id="WP_181550009.1">
    <property type="nucleotide sequence ID" value="NZ_JACDUS010000001.1"/>
</dbReference>
<feature type="transmembrane region" description="Helical" evidence="6">
    <location>
        <begin position="36"/>
        <end position="59"/>
    </location>
</feature>
<evidence type="ECO:0000256" key="5">
    <source>
        <dbReference type="ARBA" id="ARBA00023136"/>
    </source>
</evidence>
<dbReference type="EMBL" id="JACDUS010000001">
    <property type="protein sequence ID" value="MBA2880368.1"/>
    <property type="molecule type" value="Genomic_DNA"/>
</dbReference>
<reference evidence="8 9" key="1">
    <citation type="submission" date="2020-07" db="EMBL/GenBank/DDBJ databases">
        <title>Genomic Encyclopedia of Type Strains, Phase IV (KMG-IV): sequencing the most valuable type-strain genomes for metagenomic binning, comparative biology and taxonomic classification.</title>
        <authorList>
            <person name="Goeker M."/>
        </authorList>
    </citation>
    <scope>NUCLEOTIDE SEQUENCE [LARGE SCALE GENOMIC DNA]</scope>
    <source>
        <strain evidence="8 9">DSM 17721</strain>
    </source>
</reference>
<sequence>MQKYILFTVLSAIFIVFVGMGIIVPILPIYAAELGATGFALGVIVAAFALSGGLLQPFVGSFSDRHGKKGFLITGLLIFGLTGYTYTLASSVGHMVLIRTLHGAGSAMIVPIAMAYMTEISAGKNVGRYMGMLNIAIFSGIGAGPVLGGFFLDLWGRNSAFYTMALLSFLAAALVALVLPGRDSLTIEEEQGSMLSVFARMLHHRKVMGILLARMATMIIMVPTFAFLPLLMTRHMTASGTEIGMVIASRTIVNALFQMPFGSLADRYNKNRLLLLGSTIISIGIFSVPFAVSFVTLLLLFALIGLGEAISWPAMGALAAEEGHLYGQGSMMGVFNTAMNTGIFVGAMGVGALVDVLGIAWAFYLVAGFLFSSAIIAAAMIRPRKKTCISTGDKS</sequence>
<dbReference type="PANTHER" id="PTHR23506:SF23">
    <property type="entry name" value="GH10249P"/>
    <property type="match status" value="1"/>
</dbReference>
<feature type="transmembrane region" description="Helical" evidence="6">
    <location>
        <begin position="359"/>
        <end position="381"/>
    </location>
</feature>
<evidence type="ECO:0000313" key="8">
    <source>
        <dbReference type="EMBL" id="MBA2880368.1"/>
    </source>
</evidence>
<dbReference type="InterPro" id="IPR011701">
    <property type="entry name" value="MFS"/>
</dbReference>
<name>A0A7W0HJR5_9BACT</name>
<dbReference type="Proteomes" id="UP000525298">
    <property type="component" value="Unassembled WGS sequence"/>
</dbReference>
<comment type="subcellular location">
    <subcellularLocation>
        <location evidence="1">Membrane</location>
        <topology evidence="1">Multi-pass membrane protein</topology>
    </subcellularLocation>
</comment>
<dbReference type="InterPro" id="IPR050930">
    <property type="entry name" value="MFS_Vesicular_Transporter"/>
</dbReference>
<evidence type="ECO:0000256" key="1">
    <source>
        <dbReference type="ARBA" id="ARBA00004141"/>
    </source>
</evidence>
<protein>
    <submittedName>
        <fullName evidence="8">MFS family permease</fullName>
    </submittedName>
</protein>
<dbReference type="PANTHER" id="PTHR23506">
    <property type="entry name" value="GH10249P"/>
    <property type="match status" value="1"/>
</dbReference>
<evidence type="ECO:0000313" key="9">
    <source>
        <dbReference type="Proteomes" id="UP000525298"/>
    </source>
</evidence>
<keyword evidence="2" id="KW-0813">Transport</keyword>
<keyword evidence="4 6" id="KW-1133">Transmembrane helix</keyword>
<feature type="transmembrane region" description="Helical" evidence="6">
    <location>
        <begin position="332"/>
        <end position="353"/>
    </location>
</feature>
<feature type="transmembrane region" description="Helical" evidence="6">
    <location>
        <begin position="71"/>
        <end position="89"/>
    </location>
</feature>
<keyword evidence="3 6" id="KW-0812">Transmembrane</keyword>
<proteinExistence type="predicted"/>
<evidence type="ECO:0000256" key="6">
    <source>
        <dbReference type="SAM" id="Phobius"/>
    </source>
</evidence>
<dbReference type="Pfam" id="PF07690">
    <property type="entry name" value="MFS_1"/>
    <property type="match status" value="1"/>
</dbReference>
<feature type="transmembrane region" description="Helical" evidence="6">
    <location>
        <begin position="7"/>
        <end position="30"/>
    </location>
</feature>
<evidence type="ECO:0000259" key="7">
    <source>
        <dbReference type="PROSITE" id="PS50850"/>
    </source>
</evidence>
<gene>
    <name evidence="8" type="ORF">HNR65_000675</name>
</gene>
<dbReference type="GO" id="GO:0016020">
    <property type="term" value="C:membrane"/>
    <property type="evidence" value="ECO:0007669"/>
    <property type="project" value="UniProtKB-SubCell"/>
</dbReference>
<dbReference type="PRINTS" id="PR01035">
    <property type="entry name" value="TCRTETA"/>
</dbReference>
<evidence type="ECO:0000256" key="3">
    <source>
        <dbReference type="ARBA" id="ARBA00022692"/>
    </source>
</evidence>
<dbReference type="Gene3D" id="1.20.1250.20">
    <property type="entry name" value="MFS general substrate transporter like domains"/>
    <property type="match status" value="2"/>
</dbReference>
<keyword evidence="5 6" id="KW-0472">Membrane</keyword>
<feature type="transmembrane region" description="Helical" evidence="6">
    <location>
        <begin position="298"/>
        <end position="320"/>
    </location>
</feature>
<dbReference type="InterPro" id="IPR001958">
    <property type="entry name" value="Tet-R_TetA/multi-R_MdtG-like"/>
</dbReference>
<comment type="caution">
    <text evidence="8">The sequence shown here is derived from an EMBL/GenBank/DDBJ whole genome shotgun (WGS) entry which is preliminary data.</text>
</comment>
<feature type="transmembrane region" description="Helical" evidence="6">
    <location>
        <begin position="95"/>
        <end position="117"/>
    </location>
</feature>
<dbReference type="GO" id="GO:0022857">
    <property type="term" value="F:transmembrane transporter activity"/>
    <property type="evidence" value="ECO:0007669"/>
    <property type="project" value="InterPro"/>
</dbReference>